<organism evidence="2">
    <name type="scientific">Triticum aestivum</name>
    <name type="common">Wheat</name>
    <dbReference type="NCBI Taxonomy" id="4565"/>
    <lineage>
        <taxon>Eukaryota</taxon>
        <taxon>Viridiplantae</taxon>
        <taxon>Streptophyta</taxon>
        <taxon>Embryophyta</taxon>
        <taxon>Tracheophyta</taxon>
        <taxon>Spermatophyta</taxon>
        <taxon>Magnoliopsida</taxon>
        <taxon>Liliopsida</taxon>
        <taxon>Poales</taxon>
        <taxon>Poaceae</taxon>
        <taxon>BOP clade</taxon>
        <taxon>Pooideae</taxon>
        <taxon>Triticodae</taxon>
        <taxon>Triticeae</taxon>
        <taxon>Triticinae</taxon>
        <taxon>Triticum</taxon>
    </lineage>
</organism>
<dbReference type="Gramene" id="TraesCLE_scaffold_174731_01G000100.1">
    <property type="protein sequence ID" value="TraesCLE_scaffold_174731_01G000100.1"/>
    <property type="gene ID" value="TraesCLE_scaffold_174731_01G000100"/>
</dbReference>
<dbReference type="Gramene" id="TraesLDM7D03G04361620.2">
    <property type="protein sequence ID" value="TraesLDM7D03G04361620.2.CDS1"/>
    <property type="gene ID" value="TraesLDM7D03G04361620"/>
</dbReference>
<dbReference type="Gramene" id="TraesPARA_EIv1.0_2559050.1">
    <property type="protein sequence ID" value="TraesPARA_EIv1.0_2559050.1.CDS1"/>
    <property type="gene ID" value="TraesPARA_EIv1.0_2559050"/>
</dbReference>
<dbReference type="Gramene" id="TraesSYM7D03G04408200.2">
    <property type="protein sequence ID" value="TraesSYM7D03G04408200.2.CDS1"/>
    <property type="gene ID" value="TraesSYM7D03G04408200"/>
</dbReference>
<sequence>MDQREGSRKRARGEEEEGDSPPAKMSALAAAAAADALAEAAFHEAAPAVVEGGDGDGDAWKPPPGVFDFPWLSCHGGLDAPVTSPLVELREVFFRSAVDGHVAAVGVPGDRFIAPPSNMLLFVVLEEWVVTAGDDEVDPMWRAVLEGANPAA</sequence>
<evidence type="ECO:0000256" key="1">
    <source>
        <dbReference type="SAM" id="MobiDB-lite"/>
    </source>
</evidence>
<reference evidence="2" key="2">
    <citation type="submission" date="2018-10" db="UniProtKB">
        <authorList>
            <consortium name="EnsemblPlants"/>
        </authorList>
    </citation>
    <scope>IDENTIFICATION</scope>
</reference>
<dbReference type="Gramene" id="TraesSYM7D03G04408200.1">
    <property type="protein sequence ID" value="TraesSYM7D03G04408200.1.CDS1"/>
    <property type="gene ID" value="TraesSYM7D03G04408200"/>
</dbReference>
<dbReference type="Gramene" id="TraesARI7D03G04430510.2">
    <property type="protein sequence ID" value="TraesARI7D03G04430510.2.CDS1"/>
    <property type="gene ID" value="TraesARI7D03G04430510"/>
</dbReference>
<dbReference type="Gramene" id="TraesNOR7D03G04404160.2">
    <property type="protein sequence ID" value="TraesNOR7D03G04404160.2.CDS1"/>
    <property type="gene ID" value="TraesNOR7D03G04404160"/>
</dbReference>
<dbReference type="GeneID" id="123166340"/>
<dbReference type="Gramene" id="TraesPARA_EIv1.0_2559050.2">
    <property type="protein sequence ID" value="TraesPARA_EIv1.0_2559050.2.CDS1"/>
    <property type="gene ID" value="TraesPARA_EIv1.0_2559050"/>
</dbReference>
<protein>
    <submittedName>
        <fullName evidence="2">Uncharacterized protein</fullName>
    </submittedName>
</protein>
<dbReference type="Gramene" id="TraesRN7D0100544500.1">
    <property type="protein sequence ID" value="TraesRN7D0100544500.1"/>
    <property type="gene ID" value="TraesRN7D0100544500"/>
</dbReference>
<dbReference type="Gramene" id="TraesCS7D02G236900.1">
    <property type="protein sequence ID" value="TraesCS7D02G236900.1.cds1"/>
    <property type="gene ID" value="TraesCS7D02G236900"/>
</dbReference>
<dbReference type="Gramene" id="TraesCAD_scaffold_219777_01G000100.1">
    <property type="protein sequence ID" value="TraesCAD_scaffold_219777_01G000100.1"/>
    <property type="gene ID" value="TraesCAD_scaffold_219777_01G000100"/>
</dbReference>
<dbReference type="Gramene" id="TraesJUL7D03G04398790.1">
    <property type="protein sequence ID" value="TraesJUL7D03G04398790.1.CDS1"/>
    <property type="gene ID" value="TraesJUL7D03G04398790"/>
</dbReference>
<dbReference type="Gramene" id="TraesWEE_scaffold_012919_01G000200.1">
    <property type="protein sequence ID" value="TraesWEE_scaffold_012919_01G000200.1"/>
    <property type="gene ID" value="TraesWEE_scaffold_012919_01G000200"/>
</dbReference>
<dbReference type="Gramene" id="TraesNOR7D03G04404160.1">
    <property type="protein sequence ID" value="TraesNOR7D03G04404160.1.CDS1"/>
    <property type="gene ID" value="TraesNOR7D03G04404160"/>
</dbReference>
<dbReference type="Gramene" id="TraesROB_scaffold_053549_01G000200.1">
    <property type="protein sequence ID" value="TraesROB_scaffold_053549_01G000200.1"/>
    <property type="gene ID" value="TraesROB_scaffold_053549_01G000200"/>
</dbReference>
<dbReference type="Gramene" id="TraesLDM7D03G04361620.1">
    <property type="protein sequence ID" value="TraesLDM7D03G04361620.1.CDS1"/>
    <property type="gene ID" value="TraesLDM7D03G04361620"/>
</dbReference>
<gene>
    <name evidence="2" type="primary">LOC123166340</name>
</gene>
<dbReference type="AlphaFoldDB" id="A0A3B6TQ41"/>
<feature type="region of interest" description="Disordered" evidence="1">
    <location>
        <begin position="1"/>
        <end position="28"/>
    </location>
</feature>
<dbReference type="Gramene" id="TraesMAC7D03G04347550.1">
    <property type="protein sequence ID" value="TraesMAC7D03G04347550.1.CDS1"/>
    <property type="gene ID" value="TraesMAC7D03G04347550"/>
</dbReference>
<evidence type="ECO:0000313" key="3">
    <source>
        <dbReference type="Proteomes" id="UP000019116"/>
    </source>
</evidence>
<reference evidence="2" key="1">
    <citation type="submission" date="2018-08" db="EMBL/GenBank/DDBJ databases">
        <authorList>
            <person name="Rossello M."/>
        </authorList>
    </citation>
    <scope>NUCLEOTIDE SEQUENCE [LARGE SCALE GENOMIC DNA]</scope>
    <source>
        <strain evidence="2">cv. Chinese Spring</strain>
    </source>
</reference>
<dbReference type="Gramene" id="TraesLAC7D03G04302070.1">
    <property type="protein sequence ID" value="TraesLAC7D03G04302070.1.CDS1"/>
    <property type="gene ID" value="TraesLAC7D03G04302070"/>
</dbReference>
<dbReference type="OrthoDB" id="749393at2759"/>
<dbReference type="Gramene" id="TraesARI7D03G04430510.1">
    <property type="protein sequence ID" value="TraesARI7D03G04430510.1.CDS1"/>
    <property type="gene ID" value="TraesARI7D03G04430510"/>
</dbReference>
<dbReference type="Proteomes" id="UP000019116">
    <property type="component" value="Chromosome 7D"/>
</dbReference>
<dbReference type="Gramene" id="TraesJAG7D03G04338110.1">
    <property type="protein sequence ID" value="TraesJAG7D03G04338110.1.CDS1"/>
    <property type="gene ID" value="TraesJAG7D03G04338110"/>
</dbReference>
<name>A0A3B6TQ41_WHEAT</name>
<dbReference type="EnsemblPlants" id="TraesCS7D02G236900.1">
    <property type="protein sequence ID" value="TraesCS7D02G236900.1.cds1"/>
    <property type="gene ID" value="TraesCS7D02G236900"/>
</dbReference>
<proteinExistence type="predicted"/>
<keyword evidence="3" id="KW-1185">Reference proteome</keyword>
<accession>A0A3B6TQ41</accession>
<dbReference type="Gramene" id="TraesSTA7D03G04348640.1">
    <property type="protein sequence ID" value="TraesSTA7D03G04348640.1.CDS1"/>
    <property type="gene ID" value="TraesSTA7D03G04348640"/>
</dbReference>
<evidence type="ECO:0000313" key="2">
    <source>
        <dbReference type="EnsemblPlants" id="TraesCS7D02G236900.1.cds1"/>
    </source>
</evidence>
<dbReference type="RefSeq" id="XP_044440062.1">
    <property type="nucleotide sequence ID" value="XM_044584127.1"/>
</dbReference>
<dbReference type="Gramene" id="TraesCS7D03G0527100.1">
    <property type="protein sequence ID" value="TraesCS7D03G0527100.1.CDS1"/>
    <property type="gene ID" value="TraesCS7D03G0527100"/>
</dbReference>